<sequence length="181" mass="19591">MPIVCLGLNHRTASVDVREQFALPDGKVTEMLGSLCEKTEATEAVILSTCNRVEIYAATDGEPVELLDGLRSFMLNGRELSPDVLYDKSGAESVEHLFKVASGLDSMVLGETEILGQLKAAYQIALERKCTGNKLNKAFQKAFNAAKQIRTETNIQRGSVSVASVAVELAGKIFDTLSDHT</sequence>
<dbReference type="InterPro" id="IPR015895">
    <property type="entry name" value="4pyrrol_synth_GluRdtase_N"/>
</dbReference>
<evidence type="ECO:0000256" key="2">
    <source>
        <dbReference type="ARBA" id="ARBA00023002"/>
    </source>
</evidence>
<dbReference type="InterPro" id="IPR036343">
    <property type="entry name" value="GluRdtase_N_sf"/>
</dbReference>
<dbReference type="PANTHER" id="PTHR43013">
    <property type="entry name" value="GLUTAMYL-TRNA REDUCTASE"/>
    <property type="match status" value="1"/>
</dbReference>
<evidence type="ECO:0000256" key="3">
    <source>
        <dbReference type="ARBA" id="ARBA00023244"/>
    </source>
</evidence>
<dbReference type="GO" id="GO:0008883">
    <property type="term" value="F:glutamyl-tRNA reductase activity"/>
    <property type="evidence" value="ECO:0007669"/>
    <property type="project" value="InterPro"/>
</dbReference>
<dbReference type="AlphaFoldDB" id="A0A382T5I9"/>
<proteinExistence type="predicted"/>
<name>A0A382T5I9_9ZZZZ</name>
<evidence type="ECO:0000256" key="1">
    <source>
        <dbReference type="ARBA" id="ARBA00022857"/>
    </source>
</evidence>
<dbReference type="PANTHER" id="PTHR43013:SF1">
    <property type="entry name" value="GLUTAMYL-TRNA REDUCTASE"/>
    <property type="match status" value="1"/>
</dbReference>
<keyword evidence="3" id="KW-0627">Porphyrin biosynthesis</keyword>
<dbReference type="SUPFAM" id="SSF69742">
    <property type="entry name" value="Glutamyl tRNA-reductase catalytic, N-terminal domain"/>
    <property type="match status" value="1"/>
</dbReference>
<keyword evidence="2" id="KW-0560">Oxidoreductase</keyword>
<protein>
    <recommendedName>
        <fullName evidence="5">Glutamyl-tRNA reductase N-terminal domain-containing protein</fullName>
    </recommendedName>
</protein>
<dbReference type="FunFam" id="3.30.460.30:FF:000001">
    <property type="entry name" value="Glutamyl-tRNA reductase"/>
    <property type="match status" value="1"/>
</dbReference>
<accession>A0A382T5I9</accession>
<evidence type="ECO:0000313" key="6">
    <source>
        <dbReference type="EMBL" id="SVD16658.1"/>
    </source>
</evidence>
<dbReference type="InterPro" id="IPR018214">
    <property type="entry name" value="GluRdtase_CS"/>
</dbReference>
<keyword evidence="1" id="KW-0521">NADP</keyword>
<dbReference type="EMBL" id="UINC01133619">
    <property type="protein sequence ID" value="SVD16658.1"/>
    <property type="molecule type" value="Genomic_DNA"/>
</dbReference>
<dbReference type="PROSITE" id="PS00747">
    <property type="entry name" value="GLUTR"/>
    <property type="match status" value="1"/>
</dbReference>
<feature type="domain" description="Glutamyl-tRNA reductase N-terminal" evidence="5">
    <location>
        <begin position="6"/>
        <end position="153"/>
    </location>
</feature>
<reference evidence="6" key="1">
    <citation type="submission" date="2018-05" db="EMBL/GenBank/DDBJ databases">
        <authorList>
            <person name="Lanie J.A."/>
            <person name="Ng W.-L."/>
            <person name="Kazmierczak K.M."/>
            <person name="Andrzejewski T.M."/>
            <person name="Davidsen T.M."/>
            <person name="Wayne K.J."/>
            <person name="Tettelin H."/>
            <person name="Glass J.I."/>
            <person name="Rusch D."/>
            <person name="Podicherti R."/>
            <person name="Tsui H.-C.T."/>
            <person name="Winkler M.E."/>
        </authorList>
    </citation>
    <scope>NUCLEOTIDE SEQUENCE</scope>
</reference>
<evidence type="ECO:0000259" key="5">
    <source>
        <dbReference type="Pfam" id="PF05201"/>
    </source>
</evidence>
<evidence type="ECO:0000256" key="4">
    <source>
        <dbReference type="ARBA" id="ARBA00023444"/>
    </source>
</evidence>
<gene>
    <name evidence="6" type="ORF">METZ01_LOCUS369512</name>
</gene>
<dbReference type="Gene3D" id="3.30.460.30">
    <property type="entry name" value="Glutamyl-tRNA reductase, N-terminal domain"/>
    <property type="match status" value="1"/>
</dbReference>
<dbReference type="GO" id="GO:0050661">
    <property type="term" value="F:NADP binding"/>
    <property type="evidence" value="ECO:0007669"/>
    <property type="project" value="InterPro"/>
</dbReference>
<comment type="pathway">
    <text evidence="4">Porphyrin-containing compound metabolism.</text>
</comment>
<dbReference type="GO" id="GO:0019353">
    <property type="term" value="P:protoporphyrinogen IX biosynthetic process from glutamate"/>
    <property type="evidence" value="ECO:0007669"/>
    <property type="project" value="TreeGrafter"/>
</dbReference>
<dbReference type="Pfam" id="PF05201">
    <property type="entry name" value="GlutR_N"/>
    <property type="match status" value="1"/>
</dbReference>
<organism evidence="6">
    <name type="scientific">marine metagenome</name>
    <dbReference type="NCBI Taxonomy" id="408172"/>
    <lineage>
        <taxon>unclassified sequences</taxon>
        <taxon>metagenomes</taxon>
        <taxon>ecological metagenomes</taxon>
    </lineage>
</organism>
<feature type="non-terminal residue" evidence="6">
    <location>
        <position position="181"/>
    </location>
</feature>